<dbReference type="OrthoDB" id="199019at2157"/>
<dbReference type="PANTHER" id="PTHR43682:SF1">
    <property type="entry name" value="LACTATE UTILIZATION PROTEIN C"/>
    <property type="match status" value="1"/>
</dbReference>
<dbReference type="Pfam" id="PF02589">
    <property type="entry name" value="LUD_dom"/>
    <property type="match status" value="1"/>
</dbReference>
<dbReference type="InterPro" id="IPR037171">
    <property type="entry name" value="NagB/RpiA_transferase-like"/>
</dbReference>
<accession>A0A6B0SPM8</accession>
<dbReference type="EMBL" id="WUUS01000003">
    <property type="protein sequence ID" value="MXR40878.1"/>
    <property type="molecule type" value="Genomic_DNA"/>
</dbReference>
<dbReference type="PANTHER" id="PTHR43682">
    <property type="entry name" value="LACTATE UTILIZATION PROTEIN C"/>
    <property type="match status" value="1"/>
</dbReference>
<organism evidence="3 4">
    <name type="scientific">Halobaculum saliterrae</name>
    <dbReference type="NCBI Taxonomy" id="2073113"/>
    <lineage>
        <taxon>Archaea</taxon>
        <taxon>Methanobacteriati</taxon>
        <taxon>Methanobacteriota</taxon>
        <taxon>Stenosarchaea group</taxon>
        <taxon>Halobacteria</taxon>
        <taxon>Halobacteriales</taxon>
        <taxon>Haloferacaceae</taxon>
        <taxon>Halobaculum</taxon>
    </lineage>
</organism>
<name>A0A6B0SPM8_9EURY</name>
<protein>
    <recommendedName>
        <fullName evidence="2">LUD domain-containing protein</fullName>
    </recommendedName>
</protein>
<evidence type="ECO:0000259" key="2">
    <source>
        <dbReference type="Pfam" id="PF02589"/>
    </source>
</evidence>
<dbReference type="InterPro" id="IPR003741">
    <property type="entry name" value="LUD_dom"/>
</dbReference>
<feature type="region of interest" description="Disordered" evidence="1">
    <location>
        <begin position="169"/>
        <end position="188"/>
    </location>
</feature>
<dbReference type="RefSeq" id="WP_159664454.1">
    <property type="nucleotide sequence ID" value="NZ_WUUS01000003.1"/>
</dbReference>
<gene>
    <name evidence="3" type="ORF">GRX01_05925</name>
</gene>
<dbReference type="AlphaFoldDB" id="A0A6B0SPM8"/>
<evidence type="ECO:0000256" key="1">
    <source>
        <dbReference type="SAM" id="MobiDB-lite"/>
    </source>
</evidence>
<dbReference type="InterPro" id="IPR024185">
    <property type="entry name" value="FTHF_cligase-like_sf"/>
</dbReference>
<comment type="caution">
    <text evidence="3">The sequence shown here is derived from an EMBL/GenBank/DDBJ whole genome shotgun (WGS) entry which is preliminary data.</text>
</comment>
<evidence type="ECO:0000313" key="4">
    <source>
        <dbReference type="Proteomes" id="UP000437065"/>
    </source>
</evidence>
<feature type="compositionally biased region" description="Low complexity" evidence="1">
    <location>
        <begin position="175"/>
        <end position="188"/>
    </location>
</feature>
<proteinExistence type="predicted"/>
<dbReference type="Gene3D" id="3.40.50.10420">
    <property type="entry name" value="NagB/RpiA/CoA transferase-like"/>
    <property type="match status" value="1"/>
</dbReference>
<keyword evidence="4" id="KW-1185">Reference proteome</keyword>
<feature type="domain" description="LUD" evidence="2">
    <location>
        <begin position="67"/>
        <end position="165"/>
    </location>
</feature>
<reference evidence="3 4" key="1">
    <citation type="submission" date="2019-12" db="EMBL/GenBank/DDBJ databases">
        <title>Isolation and characterization of three novel carbon monoxide-oxidizing members of Halobacteria from salione crusts and soils.</title>
        <authorList>
            <person name="Myers M.R."/>
            <person name="King G.M."/>
        </authorList>
    </citation>
    <scope>NUCLEOTIDE SEQUENCE [LARGE SCALE GENOMIC DNA]</scope>
    <source>
        <strain evidence="3 4">WSA2</strain>
    </source>
</reference>
<dbReference type="SUPFAM" id="SSF100950">
    <property type="entry name" value="NagB/RpiA/CoA transferase-like"/>
    <property type="match status" value="1"/>
</dbReference>
<dbReference type="Proteomes" id="UP000437065">
    <property type="component" value="Unassembled WGS sequence"/>
</dbReference>
<sequence>MTADTLSTFVDAVERHHASVHRVAPDEATSTIADLVDAPAVGVPLPDAWGIDLPDTVGTDPTPADLDAAATGVTAGSLAVADYGTVVLESDAAGSEAVSLFPERHVVVVRTEDVVPGMREAIGRLGDRLRDGASAVLATGPSATADMGELVIGAHGPREVDVVLVESAGGGESVAGDGDPATGGATDE</sequence>
<evidence type="ECO:0000313" key="3">
    <source>
        <dbReference type="EMBL" id="MXR40878.1"/>
    </source>
</evidence>